<dbReference type="InterPro" id="IPR002716">
    <property type="entry name" value="PIN_dom"/>
</dbReference>
<evidence type="ECO:0000256" key="2">
    <source>
        <dbReference type="ARBA" id="ARBA00022722"/>
    </source>
</evidence>
<dbReference type="PROSITE" id="PS50926">
    <property type="entry name" value="TRAM"/>
    <property type="match status" value="1"/>
</dbReference>
<name>A0A9D1KZW2_9FIRM</name>
<dbReference type="SMART" id="SM00670">
    <property type="entry name" value="PINc"/>
    <property type="match status" value="1"/>
</dbReference>
<dbReference type="GO" id="GO:0016787">
    <property type="term" value="F:hydrolase activity"/>
    <property type="evidence" value="ECO:0007669"/>
    <property type="project" value="UniProtKB-KW"/>
</dbReference>
<keyword evidence="2" id="KW-0540">Nuclease</keyword>
<keyword evidence="3" id="KW-0378">Hydrolase</keyword>
<gene>
    <name evidence="7" type="ORF">IAB00_06535</name>
</gene>
<feature type="transmembrane region" description="Helical" evidence="5">
    <location>
        <begin position="104"/>
        <end position="125"/>
    </location>
</feature>
<feature type="domain" description="TRAM" evidence="6">
    <location>
        <begin position="308"/>
        <end position="374"/>
    </location>
</feature>
<dbReference type="Pfam" id="PF01850">
    <property type="entry name" value="PIN"/>
    <property type="match status" value="1"/>
</dbReference>
<dbReference type="InterPro" id="IPR029060">
    <property type="entry name" value="PIN-like_dom_sf"/>
</dbReference>
<sequence>MDNKPYAPAPEENSSAAQSIPTWRKVLKTGFTVLLYLAVGIGVFWLAYQFSDAMDIVERCIAVVSATIIGVMVSMMLLSPIISWVATLLGHLLNQLFKMPLQDIVSAVFGLIVGLIIASLLNSVVGKLPVIGPYFTMLSLLVFAYMGLVLGYRKRSEFIALFNWRPVRARAGHTAPLPDVKLLDTSVIIDGRIADICRSGFLEGQLAVPVFVLNELRHIADLSDVLKRNRGRRGLDILNRMQKELPGGVMTIETDYPDMLEVDNKLLRLAQDMKATVITNDYNLGKVAQVQGVRILNVNELAGALRAVWLPGETVNVDIVQAGKEPNQGLAFLDDGTMIVVENGRSYIGQQVAAEVSSVLQTSAGRMIFAKLADKPF</sequence>
<keyword evidence="4" id="KW-0460">Magnesium</keyword>
<keyword evidence="5" id="KW-0472">Membrane</keyword>
<dbReference type="CDD" id="cd09877">
    <property type="entry name" value="PIN_YacL-like"/>
    <property type="match status" value="1"/>
</dbReference>
<dbReference type="GO" id="GO:0004518">
    <property type="term" value="F:nuclease activity"/>
    <property type="evidence" value="ECO:0007669"/>
    <property type="project" value="UniProtKB-KW"/>
</dbReference>
<comment type="caution">
    <text evidence="7">The sequence shown here is derived from an EMBL/GenBank/DDBJ whole genome shotgun (WGS) entry which is preliminary data.</text>
</comment>
<dbReference type="PANTHER" id="PTHR11603:SF147">
    <property type="entry name" value="MEMBRANE PROTEIN"/>
    <property type="match status" value="1"/>
</dbReference>
<proteinExistence type="predicted"/>
<dbReference type="PANTHER" id="PTHR11603">
    <property type="entry name" value="AAA FAMILY ATPASE"/>
    <property type="match status" value="1"/>
</dbReference>
<dbReference type="AlphaFoldDB" id="A0A9D1KZW2"/>
<reference evidence="7" key="1">
    <citation type="submission" date="2020-10" db="EMBL/GenBank/DDBJ databases">
        <authorList>
            <person name="Gilroy R."/>
        </authorList>
    </citation>
    <scope>NUCLEOTIDE SEQUENCE</scope>
    <source>
        <strain evidence="7">2830</strain>
    </source>
</reference>
<keyword evidence="5" id="KW-0812">Transmembrane</keyword>
<evidence type="ECO:0000313" key="7">
    <source>
        <dbReference type="EMBL" id="HIU10876.1"/>
    </source>
</evidence>
<keyword evidence="5" id="KW-1133">Transmembrane helix</keyword>
<dbReference type="Gene3D" id="3.40.50.1010">
    <property type="entry name" value="5'-nuclease"/>
    <property type="match status" value="1"/>
</dbReference>
<protein>
    <submittedName>
        <fullName evidence="7">PIN domain nuclease</fullName>
    </submittedName>
</protein>
<dbReference type="Proteomes" id="UP000824124">
    <property type="component" value="Unassembled WGS sequence"/>
</dbReference>
<organism evidence="7 8">
    <name type="scientific">Candidatus Avidehalobacter gallistercoris</name>
    <dbReference type="NCBI Taxonomy" id="2840694"/>
    <lineage>
        <taxon>Bacteria</taxon>
        <taxon>Bacillati</taxon>
        <taxon>Bacillota</taxon>
        <taxon>Clostridia</taxon>
        <taxon>Eubacteriales</taxon>
        <taxon>Peptococcaceae</taxon>
        <taxon>Peptococcaceae incertae sedis</taxon>
        <taxon>Candidatus Avidehalobacter</taxon>
    </lineage>
</organism>
<dbReference type="InterPro" id="IPR002792">
    <property type="entry name" value="TRAM_dom"/>
</dbReference>
<evidence type="ECO:0000259" key="6">
    <source>
        <dbReference type="PROSITE" id="PS50926"/>
    </source>
</evidence>
<evidence type="ECO:0000256" key="1">
    <source>
        <dbReference type="ARBA" id="ARBA00001946"/>
    </source>
</evidence>
<dbReference type="EMBL" id="DVMH01000032">
    <property type="protein sequence ID" value="HIU10876.1"/>
    <property type="molecule type" value="Genomic_DNA"/>
</dbReference>
<evidence type="ECO:0000256" key="4">
    <source>
        <dbReference type="ARBA" id="ARBA00022842"/>
    </source>
</evidence>
<reference evidence="7" key="2">
    <citation type="journal article" date="2021" name="PeerJ">
        <title>Extensive microbial diversity within the chicken gut microbiome revealed by metagenomics and culture.</title>
        <authorList>
            <person name="Gilroy R."/>
            <person name="Ravi A."/>
            <person name="Getino M."/>
            <person name="Pursley I."/>
            <person name="Horton D.L."/>
            <person name="Alikhan N.F."/>
            <person name="Baker D."/>
            <person name="Gharbi K."/>
            <person name="Hall N."/>
            <person name="Watson M."/>
            <person name="Adriaenssens E.M."/>
            <person name="Foster-Nyarko E."/>
            <person name="Jarju S."/>
            <person name="Secka A."/>
            <person name="Antonio M."/>
            <person name="Oren A."/>
            <person name="Chaudhuri R.R."/>
            <person name="La Ragione R."/>
            <person name="Hildebrand F."/>
            <person name="Pallen M.J."/>
        </authorList>
    </citation>
    <scope>NUCLEOTIDE SEQUENCE</scope>
    <source>
        <strain evidence="7">2830</strain>
    </source>
</reference>
<dbReference type="SUPFAM" id="SSF88723">
    <property type="entry name" value="PIN domain-like"/>
    <property type="match status" value="1"/>
</dbReference>
<evidence type="ECO:0000256" key="5">
    <source>
        <dbReference type="SAM" id="Phobius"/>
    </source>
</evidence>
<evidence type="ECO:0000313" key="8">
    <source>
        <dbReference type="Proteomes" id="UP000824124"/>
    </source>
</evidence>
<feature type="transmembrane region" description="Helical" evidence="5">
    <location>
        <begin position="68"/>
        <end position="92"/>
    </location>
</feature>
<comment type="cofactor">
    <cofactor evidence="1">
        <name>Mg(2+)</name>
        <dbReference type="ChEBI" id="CHEBI:18420"/>
    </cofactor>
</comment>
<feature type="transmembrane region" description="Helical" evidence="5">
    <location>
        <begin position="131"/>
        <end position="152"/>
    </location>
</feature>
<evidence type="ECO:0000256" key="3">
    <source>
        <dbReference type="ARBA" id="ARBA00022801"/>
    </source>
</evidence>
<accession>A0A9D1KZW2</accession>
<dbReference type="InterPro" id="IPR052041">
    <property type="entry name" value="Nucleic_acid_metab_PIN/TRAM"/>
</dbReference>
<feature type="transmembrane region" description="Helical" evidence="5">
    <location>
        <begin position="29"/>
        <end position="48"/>
    </location>
</feature>